<evidence type="ECO:0000259" key="2">
    <source>
        <dbReference type="Pfam" id="PF22600"/>
    </source>
</evidence>
<proteinExistence type="predicted"/>
<feature type="compositionally biased region" description="Polar residues" evidence="1">
    <location>
        <begin position="604"/>
        <end position="614"/>
    </location>
</feature>
<dbReference type="CDD" id="cd05402">
    <property type="entry name" value="NT_PAP_TUTase"/>
    <property type="match status" value="1"/>
</dbReference>
<gene>
    <name evidence="3" type="ORF">POCTA_138.1.T0080287</name>
</gene>
<feature type="compositionally biased region" description="Polar residues" evidence="1">
    <location>
        <begin position="419"/>
        <end position="431"/>
    </location>
</feature>
<dbReference type="InterPro" id="IPR054708">
    <property type="entry name" value="MTPAP-like_central"/>
</dbReference>
<sequence>MNFLQPFNYCMYPYRPPYYYNLYPDNIQEQNSSTATYKSEVISWLSTLEQSELYKLFQIKGQIKTFPIMKMHIYDKLNNPSNYALLQQATINLESKIDDQFMMKFKGLHPKAEELYSKLNIVDDENFMDTIFVAEPHLENLNSFLDLLHDLSDKYFLSTAPKPIIEKAEDPIWFHQNSFHSCAAWIIKEFEKNISFHYNLHREKKKKQRLFRQPIYKNTSSELKEFFIQNLANNKERLTFYFQEIYSEIKQQPDRLENKFYENIFSGTAIKLLKSQVELLLNFQQKCHTDTNIINTMLITSMNDLVDQKTYILKKFYKIVQQLFQEHLEQELFKTEISDKKQKKDKKKKKKKFQKMQTFKGLDPIELNRRLSSKNLLESNILRFQRSYSQSNLAYTYVTPPNTPSAWETSDDQNEHNKVSNTQQQSSKFQSANHPKINLIQTEQPLISQQFHTHLENPTNDDYVDVGQSITTNILEIATLSLNDENQFKEQYLKDKKKAKKKQKAFQKSIPESRDEQLQLQSPQSEITRFSIETQAQTIKSHCSNRTSSTSEEEEAKEQSNKMKNQIKIRNNSNEKQQNIYKLINSFKMNQFEDQQFQQDINSASNGSEQISQKTLEDDVVPKNHKKNQQLEVKKNLSTKQESPEKSLKEQLENVQQKGKQKLIEQINSDILDFTDNIMSEYEEMLPFRFLAFERVKSVIQKVFLGIPDGMIMLFGSCATGLALIDSDIDIGINGLEVYNRNMLKSHFDNLYFEFSRKKWVVKANPIFNSSVPIIKLEIDPQINIFEYEGRNLDEQQIQQWKKLKQKLKSGIKVDISFNFNGNGTYSSHLGSITTNLVKKWMEEYPSLQQIVLILKSMIKKLKLSESYTGGLSSYSLIIMVYSYMREQRIASNLIGEQFIDMINFYINNFDCSSTGIGLLADINNPNSSYFFNLQDYCLPMLPITIFNPYNRKLLTHSCVQINKIFDFFKVILKELDAKKDFYCNYVVLGKKKQQKLNKSLENFIVSILEQIK</sequence>
<dbReference type="GO" id="GO:0003729">
    <property type="term" value="F:mRNA binding"/>
    <property type="evidence" value="ECO:0007669"/>
    <property type="project" value="TreeGrafter"/>
</dbReference>
<dbReference type="Pfam" id="PF22600">
    <property type="entry name" value="MTPAP-like_central"/>
    <property type="match status" value="1"/>
</dbReference>
<dbReference type="GO" id="GO:0031499">
    <property type="term" value="C:TRAMP complex"/>
    <property type="evidence" value="ECO:0007669"/>
    <property type="project" value="TreeGrafter"/>
</dbReference>
<evidence type="ECO:0000256" key="1">
    <source>
        <dbReference type="SAM" id="MobiDB-lite"/>
    </source>
</evidence>
<evidence type="ECO:0000313" key="3">
    <source>
        <dbReference type="EMBL" id="CAD8137253.1"/>
    </source>
</evidence>
<comment type="caution">
    <text evidence="3">The sequence shown here is derived from an EMBL/GenBank/DDBJ whole genome shotgun (WGS) entry which is preliminary data.</text>
</comment>
<dbReference type="GO" id="GO:1990817">
    <property type="term" value="F:poly(A) RNA polymerase activity"/>
    <property type="evidence" value="ECO:0007669"/>
    <property type="project" value="InterPro"/>
</dbReference>
<dbReference type="AlphaFoldDB" id="A0A8S1SBE0"/>
<reference evidence="3" key="1">
    <citation type="submission" date="2021-01" db="EMBL/GenBank/DDBJ databases">
        <authorList>
            <consortium name="Genoscope - CEA"/>
            <person name="William W."/>
        </authorList>
    </citation>
    <scope>NUCLEOTIDE SEQUENCE</scope>
</reference>
<dbReference type="OrthoDB" id="273917at2759"/>
<dbReference type="GO" id="GO:0005730">
    <property type="term" value="C:nucleolus"/>
    <property type="evidence" value="ECO:0007669"/>
    <property type="project" value="TreeGrafter"/>
</dbReference>
<name>A0A8S1SBE0_PAROT</name>
<dbReference type="Proteomes" id="UP000683925">
    <property type="component" value="Unassembled WGS sequence"/>
</dbReference>
<feature type="region of interest" description="Disordered" evidence="1">
    <location>
        <begin position="503"/>
        <end position="524"/>
    </location>
</feature>
<dbReference type="GO" id="GO:0043634">
    <property type="term" value="P:polyadenylation-dependent ncRNA catabolic process"/>
    <property type="evidence" value="ECO:0007669"/>
    <property type="project" value="TreeGrafter"/>
</dbReference>
<keyword evidence="4" id="KW-1185">Reference proteome</keyword>
<dbReference type="InterPro" id="IPR045862">
    <property type="entry name" value="Trf4-like"/>
</dbReference>
<feature type="region of interest" description="Disordered" evidence="1">
    <location>
        <begin position="536"/>
        <end position="574"/>
    </location>
</feature>
<feature type="region of interest" description="Disordered" evidence="1">
    <location>
        <begin position="604"/>
        <end position="647"/>
    </location>
</feature>
<evidence type="ECO:0000313" key="4">
    <source>
        <dbReference type="Proteomes" id="UP000683925"/>
    </source>
</evidence>
<accession>A0A8S1SBE0</accession>
<dbReference type="PANTHER" id="PTHR23092">
    <property type="entry name" value="POLY(A) RNA POLYMERASE"/>
    <property type="match status" value="1"/>
</dbReference>
<feature type="domain" description="Poly(A) RNA polymerase mitochondrial-like central palm" evidence="2">
    <location>
        <begin position="669"/>
        <end position="830"/>
    </location>
</feature>
<protein>
    <recommendedName>
        <fullName evidence="2">Poly(A) RNA polymerase mitochondrial-like central palm domain-containing protein</fullName>
    </recommendedName>
</protein>
<feature type="region of interest" description="Disordered" evidence="1">
    <location>
        <begin position="404"/>
        <end position="431"/>
    </location>
</feature>
<dbReference type="GO" id="GO:0031123">
    <property type="term" value="P:RNA 3'-end processing"/>
    <property type="evidence" value="ECO:0007669"/>
    <property type="project" value="TreeGrafter"/>
</dbReference>
<dbReference type="EMBL" id="CAJJDP010000007">
    <property type="protein sequence ID" value="CAD8137253.1"/>
    <property type="molecule type" value="Genomic_DNA"/>
</dbReference>
<dbReference type="OMA" id="SAWETSD"/>
<dbReference type="PANTHER" id="PTHR23092:SF48">
    <property type="entry name" value="NUCLEOTIDYLTRANSFERASE FAMILY PROTEIN"/>
    <property type="match status" value="1"/>
</dbReference>
<organism evidence="3 4">
    <name type="scientific">Paramecium octaurelia</name>
    <dbReference type="NCBI Taxonomy" id="43137"/>
    <lineage>
        <taxon>Eukaryota</taxon>
        <taxon>Sar</taxon>
        <taxon>Alveolata</taxon>
        <taxon>Ciliophora</taxon>
        <taxon>Intramacronucleata</taxon>
        <taxon>Oligohymenophorea</taxon>
        <taxon>Peniculida</taxon>
        <taxon>Parameciidae</taxon>
        <taxon>Paramecium</taxon>
    </lineage>
</organism>